<gene>
    <name evidence="2" type="ORF">SAMN04515677_103281</name>
</gene>
<keyword evidence="1" id="KW-1133">Transmembrane helix</keyword>
<accession>A0A1G9MNA4</accession>
<dbReference type="STRING" id="1121325.SAMN04515677_103281"/>
<evidence type="ECO:0000313" key="3">
    <source>
        <dbReference type="Proteomes" id="UP000199068"/>
    </source>
</evidence>
<proteinExistence type="predicted"/>
<evidence type="ECO:0000256" key="1">
    <source>
        <dbReference type="SAM" id="Phobius"/>
    </source>
</evidence>
<dbReference type="AlphaFoldDB" id="A0A1G9MNA4"/>
<feature type="transmembrane region" description="Helical" evidence="1">
    <location>
        <begin position="209"/>
        <end position="229"/>
    </location>
</feature>
<feature type="transmembrane region" description="Helical" evidence="1">
    <location>
        <begin position="20"/>
        <end position="37"/>
    </location>
</feature>
<feature type="transmembrane region" description="Helical" evidence="1">
    <location>
        <begin position="161"/>
        <end position="181"/>
    </location>
</feature>
<reference evidence="2 3" key="1">
    <citation type="submission" date="2016-10" db="EMBL/GenBank/DDBJ databases">
        <authorList>
            <person name="de Groot N.N."/>
        </authorList>
    </citation>
    <scope>NUCLEOTIDE SEQUENCE [LARGE SCALE GENOMIC DNA]</scope>
    <source>
        <strain evidence="2 3">DSM 797</strain>
    </source>
</reference>
<organism evidence="2 3">
    <name type="scientific">Romboutsia lituseburensis DSM 797</name>
    <dbReference type="NCBI Taxonomy" id="1121325"/>
    <lineage>
        <taxon>Bacteria</taxon>
        <taxon>Bacillati</taxon>
        <taxon>Bacillota</taxon>
        <taxon>Clostridia</taxon>
        <taxon>Peptostreptococcales</taxon>
        <taxon>Peptostreptococcaceae</taxon>
        <taxon>Romboutsia</taxon>
    </lineage>
</organism>
<dbReference type="RefSeq" id="WP_092724978.1">
    <property type="nucleotide sequence ID" value="NZ_FNGW01000003.1"/>
</dbReference>
<evidence type="ECO:0000313" key="2">
    <source>
        <dbReference type="EMBL" id="SDL75397.1"/>
    </source>
</evidence>
<evidence type="ECO:0008006" key="4">
    <source>
        <dbReference type="Google" id="ProtNLM"/>
    </source>
</evidence>
<feature type="transmembrane region" description="Helical" evidence="1">
    <location>
        <begin position="49"/>
        <end position="71"/>
    </location>
</feature>
<feature type="transmembrane region" description="Helical" evidence="1">
    <location>
        <begin position="92"/>
        <end position="114"/>
    </location>
</feature>
<dbReference type="Proteomes" id="UP000199068">
    <property type="component" value="Unassembled WGS sequence"/>
</dbReference>
<protein>
    <recommendedName>
        <fullName evidence="4">ABC-2 family transporter protein</fullName>
    </recommendedName>
</protein>
<keyword evidence="3" id="KW-1185">Reference proteome</keyword>
<sequence length="237" mass="27141">MNNSVTKFIIGNYLKKWKSLLPVVILSLLGCISLFFIKSSNLDVATLDYFFVIWFMMSIFYIYYISDLATYDFRNKIIQFLYSSGYSRNQYLINKVILFLVVGFIHSIIIIFAYNFVFSKFVVSGTSINQIQILAIYPLIVVFLGVIDLILALLDQSKSKIMIVNMIIIIILPTLIQGLFIKLGNKQLLDLYSNSPFNLLSACPAMLNLSFPIVISTVLIIVLFVFLSLRLNENKDF</sequence>
<feature type="transmembrane region" description="Helical" evidence="1">
    <location>
        <begin position="134"/>
        <end position="154"/>
    </location>
</feature>
<dbReference type="PROSITE" id="PS51257">
    <property type="entry name" value="PROKAR_LIPOPROTEIN"/>
    <property type="match status" value="1"/>
</dbReference>
<keyword evidence="1" id="KW-0472">Membrane</keyword>
<keyword evidence="1" id="KW-0812">Transmembrane</keyword>
<dbReference type="EMBL" id="FNGW01000003">
    <property type="protein sequence ID" value="SDL75397.1"/>
    <property type="molecule type" value="Genomic_DNA"/>
</dbReference>
<name>A0A1G9MNA4_9FIRM</name>